<comment type="caution">
    <text evidence="3">The sequence shown here is derived from an EMBL/GenBank/DDBJ whole genome shotgun (WGS) entry which is preliminary data.</text>
</comment>
<protein>
    <submittedName>
        <fullName evidence="3">Uncharacterized protein</fullName>
    </submittedName>
</protein>
<dbReference type="Pfam" id="PF26572">
    <property type="entry name" value="DUF8185"/>
    <property type="match status" value="1"/>
</dbReference>
<accession>A0ABQ6JC85</accession>
<evidence type="ECO:0000313" key="3">
    <source>
        <dbReference type="EMBL" id="GMA85796.1"/>
    </source>
</evidence>
<reference evidence="4" key="1">
    <citation type="journal article" date="2019" name="Int. J. Syst. Evol. Microbiol.">
        <title>The Global Catalogue of Microorganisms (GCM) 10K type strain sequencing project: providing services to taxonomists for standard genome sequencing and annotation.</title>
        <authorList>
            <consortium name="The Broad Institute Genomics Platform"/>
            <consortium name="The Broad Institute Genome Sequencing Center for Infectious Disease"/>
            <person name="Wu L."/>
            <person name="Ma J."/>
        </authorList>
    </citation>
    <scope>NUCLEOTIDE SEQUENCE [LARGE SCALE GENOMIC DNA]</scope>
    <source>
        <strain evidence="4">NBRC 108730</strain>
    </source>
</reference>
<name>A0ABQ6JC85_9ACTN</name>
<feature type="domain" description="DUF8185" evidence="2">
    <location>
        <begin position="135"/>
        <end position="236"/>
    </location>
</feature>
<proteinExistence type="predicted"/>
<organism evidence="3 4">
    <name type="scientific">Angustibacter aerolatus</name>
    <dbReference type="NCBI Taxonomy" id="1162965"/>
    <lineage>
        <taxon>Bacteria</taxon>
        <taxon>Bacillati</taxon>
        <taxon>Actinomycetota</taxon>
        <taxon>Actinomycetes</taxon>
        <taxon>Kineosporiales</taxon>
        <taxon>Kineosporiaceae</taxon>
    </lineage>
</organism>
<evidence type="ECO:0000259" key="1">
    <source>
        <dbReference type="Pfam" id="PF26035"/>
    </source>
</evidence>
<dbReference type="Pfam" id="PF26035">
    <property type="entry name" value="DUF8010"/>
    <property type="match status" value="1"/>
</dbReference>
<feature type="domain" description="DUF8010" evidence="1">
    <location>
        <begin position="20"/>
        <end position="119"/>
    </location>
</feature>
<dbReference type="InterPro" id="IPR058323">
    <property type="entry name" value="DUF8010"/>
</dbReference>
<keyword evidence="4" id="KW-1185">Reference proteome</keyword>
<gene>
    <name evidence="3" type="ORF">GCM10025868_10460</name>
</gene>
<evidence type="ECO:0000259" key="2">
    <source>
        <dbReference type="Pfam" id="PF26572"/>
    </source>
</evidence>
<dbReference type="EMBL" id="BSUZ01000001">
    <property type="protein sequence ID" value="GMA85796.1"/>
    <property type="molecule type" value="Genomic_DNA"/>
</dbReference>
<dbReference type="Proteomes" id="UP001157017">
    <property type="component" value="Unassembled WGS sequence"/>
</dbReference>
<sequence>MSTSGEHGTGAVPGPGGVPVLRLPGRGAMQDLATFTGRARRVDPDGAVRLVLRDTLLAAYVSPVHGGGGPTVLGLRVARLPGPGAAHDLDLTVPLSGLADRFARVVAGGLLGPDAPIDLPLPLPARGVEWAGVSPPRTGWDVLGTVPEALVQQAARDGAREVAEGAGDTSGGAAVARLRAAVWGREVPGTEGLPAGAAFAADALGFVVPGEPVVLHRAGRWLRLTTRHGHVLARPALLSP</sequence>
<evidence type="ECO:0000313" key="4">
    <source>
        <dbReference type="Proteomes" id="UP001157017"/>
    </source>
</evidence>
<dbReference type="InterPro" id="IPR058498">
    <property type="entry name" value="DUF8185"/>
</dbReference>